<proteinExistence type="predicted"/>
<evidence type="ECO:0000313" key="2">
    <source>
        <dbReference type="EMBL" id="GJE92777.1"/>
    </source>
</evidence>
<dbReference type="SMART" id="SM00881">
    <property type="entry name" value="CoA_binding"/>
    <property type="match status" value="1"/>
</dbReference>
<protein>
    <submittedName>
        <fullName evidence="2">CoA-binding protein</fullName>
    </submittedName>
</protein>
<dbReference type="Proteomes" id="UP000703269">
    <property type="component" value="Unassembled WGS sequence"/>
</dbReference>
<comment type="caution">
    <text evidence="2">The sequence shown here is derived from an EMBL/GenBank/DDBJ whole genome shotgun (WGS) entry which is preliminary data.</text>
</comment>
<dbReference type="InterPro" id="IPR036291">
    <property type="entry name" value="NAD(P)-bd_dom_sf"/>
</dbReference>
<accession>A0A9P3GDL6</accession>
<dbReference type="PANTHER" id="PTHR33303">
    <property type="entry name" value="CYTOPLASMIC PROTEIN-RELATED"/>
    <property type="match status" value="1"/>
</dbReference>
<reference evidence="2 3" key="1">
    <citation type="submission" date="2021-08" db="EMBL/GenBank/DDBJ databases">
        <title>Draft Genome Sequence of Phanerochaete sordida strain YK-624.</title>
        <authorList>
            <person name="Mori T."/>
            <person name="Dohra H."/>
            <person name="Suzuki T."/>
            <person name="Kawagishi H."/>
            <person name="Hirai H."/>
        </authorList>
    </citation>
    <scope>NUCLEOTIDE SEQUENCE [LARGE SCALE GENOMIC DNA]</scope>
    <source>
        <strain evidence="2 3">YK-624</strain>
    </source>
</reference>
<gene>
    <name evidence="2" type="ORF">PsYK624_089340</name>
</gene>
<dbReference type="SUPFAM" id="SSF51735">
    <property type="entry name" value="NAD(P)-binding Rossmann-fold domains"/>
    <property type="match status" value="1"/>
</dbReference>
<dbReference type="PANTHER" id="PTHR33303:SF2">
    <property type="entry name" value="COA-BINDING DOMAIN-CONTAINING PROTEIN"/>
    <property type="match status" value="1"/>
</dbReference>
<sequence>MPGTEEQKHAFLAAPHFAVVGASKDETKVGTKVLKWYAEHGKDVTPVHPKETEIQGHPTVRALADLPDPSHTSVSVVTGPKITLGLLKDVKALGVPHVWLQPGTHDEAVEEYIKENGLSDKVVYGGACVLVEGDGLLKSA</sequence>
<name>A0A9P3GDL6_9APHY</name>
<dbReference type="AlphaFoldDB" id="A0A9P3GDL6"/>
<keyword evidence="3" id="KW-1185">Reference proteome</keyword>
<dbReference type="EMBL" id="BPQB01000028">
    <property type="protein sequence ID" value="GJE92777.1"/>
    <property type="molecule type" value="Genomic_DNA"/>
</dbReference>
<feature type="domain" description="CoA-binding" evidence="1">
    <location>
        <begin position="11"/>
        <end position="104"/>
    </location>
</feature>
<dbReference type="InterPro" id="IPR003781">
    <property type="entry name" value="CoA-bd"/>
</dbReference>
<evidence type="ECO:0000259" key="1">
    <source>
        <dbReference type="SMART" id="SM00881"/>
    </source>
</evidence>
<organism evidence="2 3">
    <name type="scientific">Phanerochaete sordida</name>
    <dbReference type="NCBI Taxonomy" id="48140"/>
    <lineage>
        <taxon>Eukaryota</taxon>
        <taxon>Fungi</taxon>
        <taxon>Dikarya</taxon>
        <taxon>Basidiomycota</taxon>
        <taxon>Agaricomycotina</taxon>
        <taxon>Agaricomycetes</taxon>
        <taxon>Polyporales</taxon>
        <taxon>Phanerochaetaceae</taxon>
        <taxon>Phanerochaete</taxon>
    </lineage>
</organism>
<dbReference type="Pfam" id="PF13380">
    <property type="entry name" value="CoA_binding_2"/>
    <property type="match status" value="1"/>
</dbReference>
<evidence type="ECO:0000313" key="3">
    <source>
        <dbReference type="Proteomes" id="UP000703269"/>
    </source>
</evidence>
<dbReference type="OrthoDB" id="5138418at2759"/>
<dbReference type="Gene3D" id="3.40.50.720">
    <property type="entry name" value="NAD(P)-binding Rossmann-like Domain"/>
    <property type="match status" value="1"/>
</dbReference>